<dbReference type="OMA" id="QNEDCNI"/>
<dbReference type="GO" id="GO:0007264">
    <property type="term" value="P:small GTPase-mediated signal transduction"/>
    <property type="evidence" value="ECO:0007669"/>
    <property type="project" value="InterPro"/>
</dbReference>
<sequence length="488" mass="57744">MQEQNQLFFCPENEESEIIKAKTCDVQTQRIAASFYSQFSDGTDSFMDIRRNHQCNSACSSSSLQSSRTLPDECMQHNYSKCLDIDILSEAAQQLFSFVFKSQEDWLEHFIQKCIVLDTFFKDCAFNQLIEKEIQNEDCNIKKSIVLTIDYFTTLFTFSLFLIWKWIQNENQMDMINYVTCQNSIPLFFNLIFQYRFNELKNDKIFIAFIEQNIYTITKLKFEDQQQSKPYLGVGMSQNSKPLPVLKENEVFPWHPEEVAKILSIINQAFYADLQIRNVVIKGGLKQYFKRINTLSQYIIYSVVKNPCKYKRQEALSYWIDLAERLQIHNDLEGLFIVFKYGIQLLLKDYISTMPILFKHQNRISKINAYYEQQIKDNLKTMKPNPKGYIIPSFQKYQTHIKRLELQVKQNRQAFEQIATLLAELVAISKDQQQRQLIMNHQLSFYEQQIARFLTQGIENELENNLKIPLEKETLVYIQLIKLSKIMN</sequence>
<name>A0A8S1NZU8_PARPR</name>
<dbReference type="EMBL" id="CAJJDM010000106">
    <property type="protein sequence ID" value="CAD8097279.1"/>
    <property type="molecule type" value="Genomic_DNA"/>
</dbReference>
<evidence type="ECO:0000313" key="2">
    <source>
        <dbReference type="EMBL" id="CAD8097279.1"/>
    </source>
</evidence>
<comment type="caution">
    <text evidence="2">The sequence shown here is derived from an EMBL/GenBank/DDBJ whole genome shotgun (WGS) entry which is preliminary data.</text>
</comment>
<evidence type="ECO:0000259" key="1">
    <source>
        <dbReference type="Pfam" id="PF00617"/>
    </source>
</evidence>
<feature type="domain" description="Ras-GEF" evidence="1">
    <location>
        <begin position="258"/>
        <end position="338"/>
    </location>
</feature>
<dbReference type="GO" id="GO:0005085">
    <property type="term" value="F:guanyl-nucleotide exchange factor activity"/>
    <property type="evidence" value="ECO:0007669"/>
    <property type="project" value="InterPro"/>
</dbReference>
<keyword evidence="3" id="KW-1185">Reference proteome</keyword>
<protein>
    <recommendedName>
        <fullName evidence="1">Ras-GEF domain-containing protein</fullName>
    </recommendedName>
</protein>
<evidence type="ECO:0000313" key="3">
    <source>
        <dbReference type="Proteomes" id="UP000688137"/>
    </source>
</evidence>
<reference evidence="2" key="1">
    <citation type="submission" date="2021-01" db="EMBL/GenBank/DDBJ databases">
        <authorList>
            <consortium name="Genoscope - CEA"/>
            <person name="William W."/>
        </authorList>
    </citation>
    <scope>NUCLEOTIDE SEQUENCE</scope>
</reference>
<dbReference type="InterPro" id="IPR001895">
    <property type="entry name" value="RASGEF_cat_dom"/>
</dbReference>
<dbReference type="Pfam" id="PF00617">
    <property type="entry name" value="RasGEF"/>
    <property type="match status" value="1"/>
</dbReference>
<accession>A0A8S1NZU8</accession>
<proteinExistence type="predicted"/>
<gene>
    <name evidence="2" type="ORF">PPRIM_AZ9-3.1.T1030152</name>
</gene>
<organism evidence="2 3">
    <name type="scientific">Paramecium primaurelia</name>
    <dbReference type="NCBI Taxonomy" id="5886"/>
    <lineage>
        <taxon>Eukaryota</taxon>
        <taxon>Sar</taxon>
        <taxon>Alveolata</taxon>
        <taxon>Ciliophora</taxon>
        <taxon>Intramacronucleata</taxon>
        <taxon>Oligohymenophorea</taxon>
        <taxon>Peniculida</taxon>
        <taxon>Parameciidae</taxon>
        <taxon>Paramecium</taxon>
    </lineage>
</organism>
<dbReference type="AlphaFoldDB" id="A0A8S1NZU8"/>
<dbReference type="Proteomes" id="UP000688137">
    <property type="component" value="Unassembled WGS sequence"/>
</dbReference>